<feature type="binding site" evidence="4">
    <location>
        <position position="208"/>
    </location>
    <ligand>
        <name>FAD</name>
        <dbReference type="ChEBI" id="CHEBI:57692"/>
    </ligand>
</feature>
<evidence type="ECO:0000313" key="7">
    <source>
        <dbReference type="EMBL" id="SUI98778.1"/>
    </source>
</evidence>
<dbReference type="PIRSF" id="PIRSF000331">
    <property type="entry name" value="HpaA_HpaB"/>
    <property type="match status" value="1"/>
</dbReference>
<dbReference type="PANTHER" id="PTHR36117:SF3">
    <property type="entry name" value="4-HYDROXYPHENYLACETATE 3-MONOOXYGENASE-RELATED"/>
    <property type="match status" value="1"/>
</dbReference>
<dbReference type="PANTHER" id="PTHR36117">
    <property type="entry name" value="4-HYDROXYPHENYLACETATE 3-MONOOXYGENASE-RELATED"/>
    <property type="match status" value="1"/>
</dbReference>
<dbReference type="Proteomes" id="UP000254519">
    <property type="component" value="Unassembled WGS sequence"/>
</dbReference>
<dbReference type="InterPro" id="IPR024719">
    <property type="entry name" value="HpaB/PvcC/4-BUDH_C"/>
</dbReference>
<name>A0A380BBK9_SPOPA</name>
<dbReference type="Gene3D" id="2.40.110.10">
    <property type="entry name" value="Butyryl-CoA Dehydrogenase, subunit A, domain 2"/>
    <property type="match status" value="1"/>
</dbReference>
<organism evidence="7 8">
    <name type="scientific">Sporosarcina pasteurii</name>
    <name type="common">Bacillus pasteurii</name>
    <dbReference type="NCBI Taxonomy" id="1474"/>
    <lineage>
        <taxon>Bacteria</taxon>
        <taxon>Bacillati</taxon>
        <taxon>Bacillota</taxon>
        <taxon>Bacilli</taxon>
        <taxon>Bacillales</taxon>
        <taxon>Caryophanaceae</taxon>
        <taxon>Sporosarcina</taxon>
    </lineage>
</organism>
<protein>
    <submittedName>
        <fullName evidence="7">4-hydroxyphenylacetate 3-monooxygenase oxygenase component</fullName>
        <ecNumber evidence="7">1.14.14.9</ecNumber>
    </submittedName>
</protein>
<evidence type="ECO:0000256" key="4">
    <source>
        <dbReference type="PIRSR" id="PIRSR000331-2"/>
    </source>
</evidence>
<dbReference type="InterPro" id="IPR004925">
    <property type="entry name" value="HpaB/PvcC/4-BUDH"/>
</dbReference>
<evidence type="ECO:0000256" key="3">
    <source>
        <dbReference type="ARBA" id="ARBA00023002"/>
    </source>
</evidence>
<evidence type="ECO:0000256" key="2">
    <source>
        <dbReference type="ARBA" id="ARBA00022827"/>
    </source>
</evidence>
<keyword evidence="7" id="KW-0503">Monooxygenase</keyword>
<sequence>MFYPFRVCIIWLVAIFRINKMEGSLLMQTGKEYLESLQDGRVVYLNGEKIDDVTTHPAYRNSAQSYARMYDALHDPEKSEILTAETEFGDRTHKFFKTPKSAQDLVEARDAIAEWSKMNFGFMGRTPDYKASFTGHLEGYADYYEGFEDNARAWYKKATKEVPFINHTIINPQMDRSKPLHENKDVFVRAVKERDDGIIVSGAKMVGTAAALTNYNFVANYGPTDLGGGDQSHALIFFVPMNAEGVKMISRQSYELNAMKNGSPYDFPLSSRFDENDAVIVLDNVFIPWENVLAYRNVEVSNNFLSQSGFVNRFTFHGCTRLAVKLDFMSGLLLKATEAAGTHNFRGVQANIGEVLALRNMFWGLSTAMATEPEFKENGLAVPNGFYANSYRVLAPMTWVKVKQIFEQVIAGGLIQLPSSANDFLNPDIRPYLDKYYGGTNIEAVDRVKLMKMVWDAIGTEFGGRHELYEVNYGGNHENIRLETYFHALGTGAADQYKSFVDSALSDYDLNGWTNETWKSTAEKEAVKL</sequence>
<dbReference type="InterPro" id="IPR046373">
    <property type="entry name" value="Acyl-CoA_Oxase/DH_mid-dom_sf"/>
</dbReference>
<keyword evidence="2 4" id="KW-0274">FAD</keyword>
<feature type="domain" description="HpaB/PvcC/4-BUDH N-terminal" evidence="6">
    <location>
        <begin position="29"/>
        <end position="293"/>
    </location>
</feature>
<dbReference type="Gene3D" id="1.10.3140.10">
    <property type="entry name" value="4-hydroxybutyryl-coa dehydratase, domain 1"/>
    <property type="match status" value="1"/>
</dbReference>
<feature type="binding site" evidence="4">
    <location>
        <begin position="173"/>
        <end position="176"/>
    </location>
    <ligand>
        <name>FAD</name>
        <dbReference type="ChEBI" id="CHEBI:57692"/>
    </ligand>
</feature>
<feature type="binding site" evidence="4">
    <location>
        <begin position="167"/>
        <end position="169"/>
    </location>
    <ligand>
        <name>FAD</name>
        <dbReference type="ChEBI" id="CHEBI:57692"/>
    </ligand>
</feature>
<accession>A0A380BBK9</accession>
<feature type="domain" description="HpaB/PvcC/4-BUDH C-terminal" evidence="5">
    <location>
        <begin position="302"/>
        <end position="501"/>
    </location>
</feature>
<evidence type="ECO:0000259" key="6">
    <source>
        <dbReference type="Pfam" id="PF11794"/>
    </source>
</evidence>
<evidence type="ECO:0000256" key="1">
    <source>
        <dbReference type="ARBA" id="ARBA00022630"/>
    </source>
</evidence>
<keyword evidence="3 7" id="KW-0560">Oxidoreductase</keyword>
<dbReference type="Pfam" id="PF03241">
    <property type="entry name" value="HpaB"/>
    <property type="match status" value="1"/>
</dbReference>
<dbReference type="SUPFAM" id="SSF56645">
    <property type="entry name" value="Acyl-CoA dehydrogenase NM domain-like"/>
    <property type="match status" value="1"/>
</dbReference>
<dbReference type="InterPro" id="IPR024677">
    <property type="entry name" value="HpaB/PvcC"/>
</dbReference>
<gene>
    <name evidence="7" type="primary">hpaB</name>
    <name evidence="7" type="ORF">NCTC4822_00235</name>
</gene>
<reference evidence="7 8" key="1">
    <citation type="submission" date="2018-06" db="EMBL/GenBank/DDBJ databases">
        <authorList>
            <consortium name="Pathogen Informatics"/>
            <person name="Doyle S."/>
        </authorList>
    </citation>
    <scope>NUCLEOTIDE SEQUENCE [LARGE SCALE GENOMIC DNA]</scope>
    <source>
        <strain evidence="8">ATCC 11859 / DSM 33 / NCIB 8841 / NCTC 4822</strain>
    </source>
</reference>
<dbReference type="AlphaFoldDB" id="A0A380BBK9"/>
<dbReference type="Pfam" id="PF11794">
    <property type="entry name" value="HpaB_N"/>
    <property type="match status" value="1"/>
</dbReference>
<keyword evidence="1" id="KW-0285">Flavoprotein</keyword>
<dbReference type="InterPro" id="IPR024674">
    <property type="entry name" value="HpaB/PvcC/4-BUDH_N"/>
</dbReference>
<dbReference type="PIRSF" id="PIRSF500125">
    <property type="entry name" value="4_HPA_large"/>
    <property type="match status" value="1"/>
</dbReference>
<proteinExistence type="predicted"/>
<evidence type="ECO:0000259" key="5">
    <source>
        <dbReference type="Pfam" id="PF03241"/>
    </source>
</evidence>
<dbReference type="GO" id="GO:0016627">
    <property type="term" value="F:oxidoreductase activity, acting on the CH-CH group of donors"/>
    <property type="evidence" value="ECO:0007669"/>
    <property type="project" value="InterPro"/>
</dbReference>
<keyword evidence="8" id="KW-1185">Reference proteome</keyword>
<evidence type="ECO:0000313" key="8">
    <source>
        <dbReference type="Proteomes" id="UP000254519"/>
    </source>
</evidence>
<dbReference type="EMBL" id="UGYZ01000002">
    <property type="protein sequence ID" value="SUI98778.1"/>
    <property type="molecule type" value="Genomic_DNA"/>
</dbReference>
<dbReference type="EC" id="1.14.14.9" evidence="7"/>
<dbReference type="SUPFAM" id="SSF47203">
    <property type="entry name" value="Acyl-CoA dehydrogenase C-terminal domain-like"/>
    <property type="match status" value="1"/>
</dbReference>
<dbReference type="GO" id="GO:0052881">
    <property type="term" value="F:4-hydroxyphenylacetate 3-monooxygenase activity"/>
    <property type="evidence" value="ECO:0007669"/>
    <property type="project" value="UniProtKB-EC"/>
</dbReference>
<dbReference type="InterPro" id="IPR036250">
    <property type="entry name" value="AcylCo_DH-like_C"/>
</dbReference>
<dbReference type="Gene3D" id="1.20.140.10">
    <property type="entry name" value="Butyryl-CoA Dehydrogenase, subunit A, domain 3"/>
    <property type="match status" value="1"/>
</dbReference>
<dbReference type="InterPro" id="IPR009100">
    <property type="entry name" value="AcylCoA_DH/oxidase_NM_dom_sf"/>
</dbReference>